<reference evidence="5" key="2">
    <citation type="submission" date="2025-08" db="UniProtKB">
        <authorList>
            <consortium name="RefSeq"/>
        </authorList>
    </citation>
    <scope>IDENTIFICATION</scope>
</reference>
<dbReference type="InterPro" id="IPR053064">
    <property type="entry name" value="Ankyrin-MYND_domain-protein"/>
</dbReference>
<evidence type="ECO:0000256" key="3">
    <source>
        <dbReference type="SAM" id="MobiDB-lite"/>
    </source>
</evidence>
<dbReference type="InterPro" id="IPR036770">
    <property type="entry name" value="Ankyrin_rpt-contain_sf"/>
</dbReference>
<evidence type="ECO:0000256" key="2">
    <source>
        <dbReference type="PROSITE-ProRule" id="PRU00023"/>
    </source>
</evidence>
<dbReference type="Pfam" id="PF02493">
    <property type="entry name" value="MORN"/>
    <property type="match status" value="2"/>
</dbReference>
<accession>A0ABM3LFX0</accession>
<keyword evidence="1" id="KW-0677">Repeat</keyword>
<dbReference type="InterPro" id="IPR003409">
    <property type="entry name" value="MORN"/>
</dbReference>
<dbReference type="PROSITE" id="PS50088">
    <property type="entry name" value="ANK_REPEAT"/>
    <property type="match status" value="1"/>
</dbReference>
<name>A0ABM3LFX0_BICAN</name>
<gene>
    <name evidence="5" type="primary">LOC112055874</name>
</gene>
<keyword evidence="4" id="KW-1185">Reference proteome</keyword>
<dbReference type="PANTHER" id="PTHR15897">
    <property type="entry name" value="ANKYRIN REPEAT AND MYND DOMAIN PROTEIN 1"/>
    <property type="match status" value="1"/>
</dbReference>
<protein>
    <submittedName>
        <fullName evidence="5">Uncharacterized protein LOC112055874</fullName>
    </submittedName>
</protein>
<dbReference type="Gene3D" id="1.25.40.20">
    <property type="entry name" value="Ankyrin repeat-containing domain"/>
    <property type="match status" value="2"/>
</dbReference>
<dbReference type="PANTHER" id="PTHR15897:SF2">
    <property type="entry name" value="ANKYRIN REPEAT AND MYND DOMAIN-CONTAINING PROTEIN 1"/>
    <property type="match status" value="1"/>
</dbReference>
<dbReference type="SMART" id="SM00698">
    <property type="entry name" value="MORN"/>
    <property type="match status" value="2"/>
</dbReference>
<dbReference type="Proteomes" id="UP001652582">
    <property type="component" value="Chromosome 1"/>
</dbReference>
<dbReference type="GeneID" id="112055874"/>
<dbReference type="Pfam" id="PF12796">
    <property type="entry name" value="Ank_2"/>
    <property type="match status" value="2"/>
</dbReference>
<dbReference type="SUPFAM" id="SSF82185">
    <property type="entry name" value="Histone H3 K4-specific methyltransferase SET7/9 N-terminal domain"/>
    <property type="match status" value="1"/>
</dbReference>
<feature type="region of interest" description="Disordered" evidence="3">
    <location>
        <begin position="941"/>
        <end position="979"/>
    </location>
</feature>
<dbReference type="SUPFAM" id="SSF48403">
    <property type="entry name" value="Ankyrin repeat"/>
    <property type="match status" value="2"/>
</dbReference>
<dbReference type="RefSeq" id="XP_052737957.1">
    <property type="nucleotide sequence ID" value="XM_052881997.1"/>
</dbReference>
<proteinExistence type="predicted"/>
<evidence type="ECO:0000313" key="4">
    <source>
        <dbReference type="Proteomes" id="UP001652582"/>
    </source>
</evidence>
<keyword evidence="2" id="KW-0040">ANK repeat</keyword>
<feature type="region of interest" description="Disordered" evidence="3">
    <location>
        <begin position="1"/>
        <end position="26"/>
    </location>
</feature>
<evidence type="ECO:0000256" key="1">
    <source>
        <dbReference type="ARBA" id="ARBA00022737"/>
    </source>
</evidence>
<dbReference type="PROSITE" id="PS50297">
    <property type="entry name" value="ANK_REP_REGION"/>
    <property type="match status" value="1"/>
</dbReference>
<evidence type="ECO:0000313" key="5">
    <source>
        <dbReference type="RefSeq" id="XP_052737957.1"/>
    </source>
</evidence>
<feature type="compositionally biased region" description="Basic and acidic residues" evidence="3">
    <location>
        <begin position="954"/>
        <end position="966"/>
    </location>
</feature>
<sequence length="1203" mass="137533">MAYRRAGDRPVPSAVESEGTEATEGNEQICNGTLLFDNNLDFNPYGDKKVNDKGSYNEINALRNQYTTRDKNWEYQEYYLGEKDKENRKCGEGEYHWSGAQSIESYDGHFIRDTMHGVGDYRWQYHGSENLDITYEGHFYCNKMHGYGTLSFPDGRTFYGLFLNDVRWGPGIQSHADAHEDVGLWRGNQLVRLAWRPEGPSIVPEFVSTNIGRTVVESHRILLCTEIEKVSTIAIVNCLFGPVVWWFRVIGRDMKFKAFFFRKMFSRLELGIWIYITNPKIGETNKAIELLKQSGADPLIAAEKWRKLYPSYCTDLDSPLCYTESFDRDYYKGKLYTLKEVEPGPEQNDRDSFDNENTYYAWNNNSTVINMMKHSYKHEKQRCDKRLDLKYILTGPRIQFKLAGNHELDCRTVLMAAFLGHIDVVAQLVNDNHVNPDVADVRGNSAVMYATVGDKPDTVHFLVEAGANVDSYNDSCCTPLGVALMQYICIVHDIPPSEMLKALLPAAIDQVKGPVELTVIEWNMTREHLSGISSALTKSPSKSNRIMSSKKIKSFLSIKDQPGTRKKTEIIQSTVPEDVLKSDDLFSENKKLYESIAREYSTTVSDVNLLSTEAGPVQFILNVIDMVKEVDMDTFDDEPKKVTDKSVKKSQSNKILRDIRKTSKEIMWQNIENEEISITKTDILKSNNFCNYCRLQRAMSTILQLLSDGANPKLVRCPHPALLLAVMSNSPDLIRHLVHYGANINEIYHQLYNYTPLDIAVSRSLSYDNLEIVRALLESGADAQHRLVHEQDLQGLTAEQIDGPTLLHAVLAKKTENEMEDDICHQLLALLLDYNCNPTALYKGCAALDVAMSKTDEIFNVFIKNPKINLNAVINNCNQSVLLKMFSFPYFKNITSVERLQRLTDLLLYGADPLLQCQNREEKFQNFFVFAKQTLNEVENSHSKAVNPPAGKISETKVSKKGDKSMKSNKSSMKQTGKGADDVEDYRQAIDLVTDCARLVYVRWVQAKIMKDLIVSIDKYKHRHWQIILKSCQDLKSAGLWLSPQRCLEIWDILSDTKKKVYKDQRIMTHLLSIVVFLSWQNYDRLNSDLAIASKITTPIKTAIDKDVGRLLKQYKSEKKFKLAFFQWQLSYVKPELDNDAKKYDVCFECILPLKGGKILCNWCKQVYFCSSECMSSNVLRSNCHPCSYYLKEKYFASPNESS</sequence>
<organism evidence="4 5">
    <name type="scientific">Bicyclus anynana</name>
    <name type="common">Squinting bush brown butterfly</name>
    <dbReference type="NCBI Taxonomy" id="110368"/>
    <lineage>
        <taxon>Eukaryota</taxon>
        <taxon>Metazoa</taxon>
        <taxon>Ecdysozoa</taxon>
        <taxon>Arthropoda</taxon>
        <taxon>Hexapoda</taxon>
        <taxon>Insecta</taxon>
        <taxon>Pterygota</taxon>
        <taxon>Neoptera</taxon>
        <taxon>Endopterygota</taxon>
        <taxon>Lepidoptera</taxon>
        <taxon>Glossata</taxon>
        <taxon>Ditrysia</taxon>
        <taxon>Papilionoidea</taxon>
        <taxon>Nymphalidae</taxon>
        <taxon>Satyrinae</taxon>
        <taxon>Satyrini</taxon>
        <taxon>Mycalesina</taxon>
        <taxon>Bicyclus</taxon>
    </lineage>
</organism>
<dbReference type="InterPro" id="IPR002110">
    <property type="entry name" value="Ankyrin_rpt"/>
</dbReference>
<feature type="repeat" description="ANK" evidence="2">
    <location>
        <begin position="442"/>
        <end position="474"/>
    </location>
</feature>
<reference evidence="4" key="1">
    <citation type="submission" date="2025-05" db="UniProtKB">
        <authorList>
            <consortium name="RefSeq"/>
        </authorList>
    </citation>
    <scope>NUCLEOTIDE SEQUENCE [LARGE SCALE GENOMIC DNA]</scope>
</reference>
<dbReference type="Gene3D" id="2.20.110.10">
    <property type="entry name" value="Histone H3 K4-specific methyltransferase SET7/9 N-terminal domain"/>
    <property type="match status" value="1"/>
</dbReference>
<dbReference type="SMART" id="SM00248">
    <property type="entry name" value="ANK"/>
    <property type="match status" value="6"/>
</dbReference>